<keyword evidence="1" id="KW-1133">Transmembrane helix</keyword>
<evidence type="ECO:0000313" key="3">
    <source>
        <dbReference type="Proteomes" id="UP000664698"/>
    </source>
</evidence>
<organism evidence="2 3">
    <name type="scientific">Algoriphagus aestuariicola</name>
    <dbReference type="NCBI Taxonomy" id="1852016"/>
    <lineage>
        <taxon>Bacteria</taxon>
        <taxon>Pseudomonadati</taxon>
        <taxon>Bacteroidota</taxon>
        <taxon>Cytophagia</taxon>
        <taxon>Cytophagales</taxon>
        <taxon>Cyclobacteriaceae</taxon>
        <taxon>Algoriphagus</taxon>
    </lineage>
</organism>
<dbReference type="InterPro" id="IPR022134">
    <property type="entry name" value="DUF3667"/>
</dbReference>
<accession>A0ABS3BMQ8</accession>
<feature type="transmembrane region" description="Helical" evidence="1">
    <location>
        <begin position="83"/>
        <end position="101"/>
    </location>
</feature>
<sequence>MTKSLSCPNCETSLGKDDLFCPHCGQSLKPTKLPFLVYLRELLESFSNFDSKFLTTLRKLAFAPGLVVKEYNESKRARYVPPLRLYLFLSFFFFILVSGGVNEDVESVRGTIIDLDQSEVKALRVTLFSDTQIPLALAQRLFETENISEQEVREIFEKEDIASDAINDKIVVRMVRLQRGEISSEQIATEFLSATSFLVFVLMPLFALILKVCLGFSTTYYSETLVFSLYFHSLGALVYLLGLGLSRLFDSSLISVFTATVTFVYLIGYVQKAFSRSLGKAILISFVTAILYAIVFLTAFLLATVYSIVL</sequence>
<feature type="transmembrane region" description="Helical" evidence="1">
    <location>
        <begin position="251"/>
        <end position="270"/>
    </location>
</feature>
<dbReference type="RefSeq" id="WP_206568386.1">
    <property type="nucleotide sequence ID" value="NZ_JAFKCW010000001.1"/>
</dbReference>
<comment type="caution">
    <text evidence="2">The sequence shown here is derived from an EMBL/GenBank/DDBJ whole genome shotgun (WGS) entry which is preliminary data.</text>
</comment>
<protein>
    <submittedName>
        <fullName evidence="2">DUF3667 domain-containing protein</fullName>
    </submittedName>
</protein>
<dbReference type="EMBL" id="JAFKCW010000001">
    <property type="protein sequence ID" value="MBN7800438.1"/>
    <property type="molecule type" value="Genomic_DNA"/>
</dbReference>
<name>A0ABS3BMQ8_9BACT</name>
<dbReference type="Proteomes" id="UP000664698">
    <property type="component" value="Unassembled WGS sequence"/>
</dbReference>
<keyword evidence="3" id="KW-1185">Reference proteome</keyword>
<proteinExistence type="predicted"/>
<keyword evidence="1" id="KW-0472">Membrane</keyword>
<feature type="transmembrane region" description="Helical" evidence="1">
    <location>
        <begin position="191"/>
        <end position="213"/>
    </location>
</feature>
<gene>
    <name evidence="2" type="ORF">J0A67_06175</name>
</gene>
<keyword evidence="1" id="KW-0812">Transmembrane</keyword>
<evidence type="ECO:0000313" key="2">
    <source>
        <dbReference type="EMBL" id="MBN7800438.1"/>
    </source>
</evidence>
<feature type="transmembrane region" description="Helical" evidence="1">
    <location>
        <begin position="225"/>
        <end position="245"/>
    </location>
</feature>
<dbReference type="Pfam" id="PF12412">
    <property type="entry name" value="DUF3667"/>
    <property type="match status" value="1"/>
</dbReference>
<evidence type="ECO:0000256" key="1">
    <source>
        <dbReference type="SAM" id="Phobius"/>
    </source>
</evidence>
<feature type="transmembrane region" description="Helical" evidence="1">
    <location>
        <begin position="282"/>
        <end position="309"/>
    </location>
</feature>
<reference evidence="2 3" key="1">
    <citation type="submission" date="2021-03" db="EMBL/GenBank/DDBJ databases">
        <title>novel species isolated from a fishpond in China.</title>
        <authorList>
            <person name="Lu H."/>
            <person name="Cai Z."/>
        </authorList>
    </citation>
    <scope>NUCLEOTIDE SEQUENCE [LARGE SCALE GENOMIC DNA]</scope>
    <source>
        <strain evidence="2 3">JCM 31546</strain>
    </source>
</reference>